<dbReference type="RefSeq" id="WP_084239962.1">
    <property type="nucleotide sequence ID" value="NZ_FWXT01000002.1"/>
</dbReference>
<accession>A0A1W2CR32</accession>
<proteinExistence type="predicted"/>
<dbReference type="STRING" id="151894.SAMN04488524_3154"/>
<evidence type="ECO:0000256" key="1">
    <source>
        <dbReference type="SAM" id="MobiDB-lite"/>
    </source>
</evidence>
<organism evidence="2 3">
    <name type="scientific">Pedobacter africanus</name>
    <dbReference type="NCBI Taxonomy" id="151894"/>
    <lineage>
        <taxon>Bacteria</taxon>
        <taxon>Pseudomonadati</taxon>
        <taxon>Bacteroidota</taxon>
        <taxon>Sphingobacteriia</taxon>
        <taxon>Sphingobacteriales</taxon>
        <taxon>Sphingobacteriaceae</taxon>
        <taxon>Pedobacter</taxon>
    </lineage>
</organism>
<dbReference type="Proteomes" id="UP000192756">
    <property type="component" value="Unassembled WGS sequence"/>
</dbReference>
<feature type="region of interest" description="Disordered" evidence="1">
    <location>
        <begin position="68"/>
        <end position="115"/>
    </location>
</feature>
<gene>
    <name evidence="2" type="ORF">SAMN04488524_3154</name>
</gene>
<keyword evidence="3" id="KW-1185">Reference proteome</keyword>
<dbReference type="EMBL" id="FWXT01000002">
    <property type="protein sequence ID" value="SMC87715.1"/>
    <property type="molecule type" value="Genomic_DNA"/>
</dbReference>
<reference evidence="3" key="1">
    <citation type="submission" date="2017-04" db="EMBL/GenBank/DDBJ databases">
        <authorList>
            <person name="Varghese N."/>
            <person name="Submissions S."/>
        </authorList>
    </citation>
    <scope>NUCLEOTIDE SEQUENCE [LARGE SCALE GENOMIC DNA]</scope>
    <source>
        <strain evidence="3">DSM 12126</strain>
    </source>
</reference>
<dbReference type="AlphaFoldDB" id="A0A1W2CR32"/>
<evidence type="ECO:0000313" key="3">
    <source>
        <dbReference type="Proteomes" id="UP000192756"/>
    </source>
</evidence>
<evidence type="ECO:0000313" key="2">
    <source>
        <dbReference type="EMBL" id="SMC87715.1"/>
    </source>
</evidence>
<sequence length="131" mass="14016">MGFIKHALIGIALYEAIKYVLKKGDCGLEPANDQVQRVSPVLQLRGEEVDIIAGARQTDQLDRMKENAAFGRSSAPGSQELAGQAGRTTFNTDDDLVAGTDPEAPLSAKISGSEDTWKNSLANDELRAPDS</sequence>
<protein>
    <submittedName>
        <fullName evidence="2">Uncharacterized protein</fullName>
    </submittedName>
</protein>
<dbReference type="OrthoDB" id="798795at2"/>
<name>A0A1W2CR32_9SPHI</name>